<protein>
    <submittedName>
        <fullName evidence="2">Uncharacterized protein</fullName>
    </submittedName>
</protein>
<dbReference type="Proteomes" id="UP000887569">
    <property type="component" value="Unplaced"/>
</dbReference>
<keyword evidence="1" id="KW-1185">Reference proteome</keyword>
<dbReference type="AlphaFoldDB" id="A0A915ATX7"/>
<organism evidence="1 2">
    <name type="scientific">Parascaris univalens</name>
    <name type="common">Nematode worm</name>
    <dbReference type="NCBI Taxonomy" id="6257"/>
    <lineage>
        <taxon>Eukaryota</taxon>
        <taxon>Metazoa</taxon>
        <taxon>Ecdysozoa</taxon>
        <taxon>Nematoda</taxon>
        <taxon>Chromadorea</taxon>
        <taxon>Rhabditida</taxon>
        <taxon>Spirurina</taxon>
        <taxon>Ascaridomorpha</taxon>
        <taxon>Ascaridoidea</taxon>
        <taxon>Ascarididae</taxon>
        <taxon>Parascaris</taxon>
    </lineage>
</organism>
<name>A0A915ATX7_PARUN</name>
<reference evidence="2" key="1">
    <citation type="submission" date="2022-11" db="UniProtKB">
        <authorList>
            <consortium name="WormBaseParasite"/>
        </authorList>
    </citation>
    <scope>IDENTIFICATION</scope>
</reference>
<dbReference type="WBParaSite" id="PgR015_g116_t01">
    <property type="protein sequence ID" value="PgR015_g116_t01"/>
    <property type="gene ID" value="PgR015_g116"/>
</dbReference>
<evidence type="ECO:0000313" key="1">
    <source>
        <dbReference type="Proteomes" id="UP000887569"/>
    </source>
</evidence>
<accession>A0A915ATX7</accession>
<proteinExistence type="predicted"/>
<evidence type="ECO:0000313" key="2">
    <source>
        <dbReference type="WBParaSite" id="PgR015_g116_t01"/>
    </source>
</evidence>
<sequence length="119" mass="13220">YYIRMQSNSTVSASQLRIPGMLSLNTAFSMRIANGLSQIVRFGVCALYGTLRTVETFSALIEGEWEITSDTPVASFSRGCCSVAFRRLTFDPLRISAYALKSLHRDFTISALDCCLFTL</sequence>